<protein>
    <submittedName>
        <fullName evidence="2">Uncharacterized protein</fullName>
    </submittedName>
</protein>
<gene>
    <name evidence="2" type="ORF">PLEPLA_LOCUS34373</name>
</gene>
<reference evidence="2" key="1">
    <citation type="submission" date="2020-03" db="EMBL/GenBank/DDBJ databases">
        <authorList>
            <person name="Weist P."/>
        </authorList>
    </citation>
    <scope>NUCLEOTIDE SEQUENCE</scope>
</reference>
<sequence>MNLSPAVLTSRPFGTGRGGETDEEMMKVDVKMCLFRGAVCSDPVPPPYRELSRATVCRAPSIWHKVQSTQLPGSRGPERSVYFGDCPVPASDFRCVPFR</sequence>
<evidence type="ECO:0000256" key="1">
    <source>
        <dbReference type="SAM" id="MobiDB-lite"/>
    </source>
</evidence>
<comment type="caution">
    <text evidence="2">The sequence shown here is derived from an EMBL/GenBank/DDBJ whole genome shotgun (WGS) entry which is preliminary data.</text>
</comment>
<name>A0A9N7V9G5_PLEPL</name>
<evidence type="ECO:0000313" key="3">
    <source>
        <dbReference type="Proteomes" id="UP001153269"/>
    </source>
</evidence>
<accession>A0A9N7V9G5</accession>
<evidence type="ECO:0000313" key="2">
    <source>
        <dbReference type="EMBL" id="CAB1446649.1"/>
    </source>
</evidence>
<organism evidence="2 3">
    <name type="scientific">Pleuronectes platessa</name>
    <name type="common">European plaice</name>
    <dbReference type="NCBI Taxonomy" id="8262"/>
    <lineage>
        <taxon>Eukaryota</taxon>
        <taxon>Metazoa</taxon>
        <taxon>Chordata</taxon>
        <taxon>Craniata</taxon>
        <taxon>Vertebrata</taxon>
        <taxon>Euteleostomi</taxon>
        <taxon>Actinopterygii</taxon>
        <taxon>Neopterygii</taxon>
        <taxon>Teleostei</taxon>
        <taxon>Neoteleostei</taxon>
        <taxon>Acanthomorphata</taxon>
        <taxon>Carangaria</taxon>
        <taxon>Pleuronectiformes</taxon>
        <taxon>Pleuronectoidei</taxon>
        <taxon>Pleuronectidae</taxon>
        <taxon>Pleuronectes</taxon>
    </lineage>
</organism>
<keyword evidence="3" id="KW-1185">Reference proteome</keyword>
<dbReference type="Proteomes" id="UP001153269">
    <property type="component" value="Unassembled WGS sequence"/>
</dbReference>
<dbReference type="EMBL" id="CADEAL010003923">
    <property type="protein sequence ID" value="CAB1446649.1"/>
    <property type="molecule type" value="Genomic_DNA"/>
</dbReference>
<feature type="region of interest" description="Disordered" evidence="1">
    <location>
        <begin position="1"/>
        <end position="22"/>
    </location>
</feature>
<proteinExistence type="predicted"/>
<dbReference type="AlphaFoldDB" id="A0A9N7V9G5"/>